<keyword evidence="2" id="KW-1185">Reference proteome</keyword>
<proteinExistence type="predicted"/>
<sequence>MGLFSKAVVTSFIGTTGLVAYLGAKNRIISPLPASDPIWTSPVFKKYNPSANPATQDVCVKRLPLSKIRPGLLENPGDLALEYCRGVWSGPGFEIQRRYLEWKYRDAETSHNLWTKQQLSQSTYDKGTCIVDHFEVVEKTPTSITVRCGDSPRNQPLRPSDGLFVIGAVVDNERKEVELTLKSCLFSSQGKIAGKDGPMPLWMEVLHQCLLTTSLIPTAAAAPCDIYSSAKTPCIAAHSTTRALYDSFGGSLYQVSRDSDGATTDIRVKSAGGVADAAAQDSFCAGTTCLISIIYDQSGKGNHLTQAPPGSAGGGPNKNGYDFLAAAAGAPVTLNGQKAYGVFISTGTGYRKLVANGIAKKDEPEGMYAVFDGTHYNNNCCFDYGNAETNSVDTGNGHMEAVYWGGPPNSPWVLADLENGLFATDQRNARIQSNLTSRFVTAILKGEPGHWALRGGDSTTSNLYTLFNGGRPGGGYNPMQKEGSIILGIGGDNSNSAQGTFYEGVMTYGYPSDDTENRVQANIAAAGYKEASLVSGPKLTVGSSISLRATTACCTGTYISHETAGDNVKIQTVTSSSSDALKRAATWIVRTGLGNKGCLSFESKDLPGTFIRHFNYELKAHANDGSKLFSEDATFCPQAGLNGQGNSLRSWSQPTRYWRHFNGKAWIASNGGPFAEDAKWSFNDDASFVVVGGWA</sequence>
<name>A0ACC1NTM4_9HYPO</name>
<reference evidence="1" key="1">
    <citation type="submission" date="2022-08" db="EMBL/GenBank/DDBJ databases">
        <title>Genome Sequence of Lecanicillium fungicola.</title>
        <authorList>
            <person name="Buettner E."/>
        </authorList>
    </citation>
    <scope>NUCLEOTIDE SEQUENCE</scope>
    <source>
        <strain evidence="1">Babe33</strain>
    </source>
</reference>
<evidence type="ECO:0000313" key="1">
    <source>
        <dbReference type="EMBL" id="KAJ2982687.1"/>
    </source>
</evidence>
<comment type="caution">
    <text evidence="1">The sequence shown here is derived from an EMBL/GenBank/DDBJ whole genome shotgun (WGS) entry which is preliminary data.</text>
</comment>
<dbReference type="Proteomes" id="UP001143910">
    <property type="component" value="Unassembled WGS sequence"/>
</dbReference>
<accession>A0ACC1NTM4</accession>
<dbReference type="EMBL" id="JANJQO010000063">
    <property type="protein sequence ID" value="KAJ2982687.1"/>
    <property type="molecule type" value="Genomic_DNA"/>
</dbReference>
<gene>
    <name evidence="1" type="ORF">NQ176_g1215</name>
</gene>
<organism evidence="1 2">
    <name type="scientific">Zarea fungicola</name>
    <dbReference type="NCBI Taxonomy" id="93591"/>
    <lineage>
        <taxon>Eukaryota</taxon>
        <taxon>Fungi</taxon>
        <taxon>Dikarya</taxon>
        <taxon>Ascomycota</taxon>
        <taxon>Pezizomycotina</taxon>
        <taxon>Sordariomycetes</taxon>
        <taxon>Hypocreomycetidae</taxon>
        <taxon>Hypocreales</taxon>
        <taxon>Cordycipitaceae</taxon>
        <taxon>Zarea</taxon>
    </lineage>
</organism>
<evidence type="ECO:0000313" key="2">
    <source>
        <dbReference type="Proteomes" id="UP001143910"/>
    </source>
</evidence>
<protein>
    <submittedName>
        <fullName evidence="1">Uncharacterized protein</fullName>
    </submittedName>
</protein>